<keyword evidence="2" id="KW-1185">Reference proteome</keyword>
<dbReference type="RefSeq" id="WP_166062554.1">
    <property type="nucleotide sequence ID" value="NZ_CP049889.1"/>
</dbReference>
<evidence type="ECO:0000313" key="1">
    <source>
        <dbReference type="EMBL" id="QIK51497.1"/>
    </source>
</evidence>
<dbReference type="Pfam" id="PF20476">
    <property type="entry name" value="DUF6718"/>
    <property type="match status" value="1"/>
</dbReference>
<organism evidence="1 2">
    <name type="scientific">Jeotgalibaca porci</name>
    <dbReference type="NCBI Taxonomy" id="1868793"/>
    <lineage>
        <taxon>Bacteria</taxon>
        <taxon>Bacillati</taxon>
        <taxon>Bacillota</taxon>
        <taxon>Bacilli</taxon>
        <taxon>Lactobacillales</taxon>
        <taxon>Carnobacteriaceae</taxon>
        <taxon>Jeotgalibaca</taxon>
    </lineage>
</organism>
<dbReference type="AlphaFoldDB" id="A0A6G7WH03"/>
<name>A0A6G7WH03_9LACT</name>
<dbReference type="KEGG" id="jpo:G7058_05145"/>
<dbReference type="EMBL" id="CP049889">
    <property type="protein sequence ID" value="QIK51497.1"/>
    <property type="molecule type" value="Genomic_DNA"/>
</dbReference>
<reference evidence="1 2" key="1">
    <citation type="journal article" date="2017" name="Int. J. Syst. Evol. Microbiol.">
        <title>Jeotgalibaca porci sp. nov. and Jeotgalibaca arthritidis sp. nov., isolated from pigs, and emended description of the genus Jeotgalibaca.</title>
        <authorList>
            <person name="Zamora L."/>
            <person name="Perez-Sancho M."/>
            <person name="Dominguez L."/>
            <person name="Fernandez-Garayzabal J.F."/>
            <person name="Vela A.I."/>
        </authorList>
    </citation>
    <scope>NUCLEOTIDE SEQUENCE [LARGE SCALE GENOMIC DNA]</scope>
    <source>
        <strain evidence="1 2">CCUG 69148</strain>
    </source>
</reference>
<sequence length="84" mass="9685">MRNKYLIAKTFKKKGSAAINLEYASDFLSYIPQLEDRFKRSAEFLIISCEEGLTLDEGWPEYAPVQIETTKEAFENTTLEKASR</sequence>
<dbReference type="InterPro" id="IPR046564">
    <property type="entry name" value="DUF6718"/>
</dbReference>
<dbReference type="Proteomes" id="UP000501830">
    <property type="component" value="Chromosome"/>
</dbReference>
<accession>A0A6G7WH03</accession>
<protein>
    <submittedName>
        <fullName evidence="1">Uncharacterized protein</fullName>
    </submittedName>
</protein>
<evidence type="ECO:0000313" key="2">
    <source>
        <dbReference type="Proteomes" id="UP000501830"/>
    </source>
</evidence>
<dbReference type="GeneID" id="94552656"/>
<proteinExistence type="predicted"/>
<gene>
    <name evidence="1" type="ORF">G7058_05145</name>
</gene>